<dbReference type="InterPro" id="IPR010730">
    <property type="entry name" value="HET"/>
</dbReference>
<dbReference type="RefSeq" id="XP_016644785.1">
    <property type="nucleotide sequence ID" value="XM_016785409.1"/>
</dbReference>
<feature type="domain" description="Heterokaryon incompatibility" evidence="3">
    <location>
        <begin position="269"/>
        <end position="438"/>
    </location>
</feature>
<dbReference type="HOGENOM" id="CLU_289204_0_0_1"/>
<name>A0A084GCC4_PSEDA</name>
<dbReference type="Pfam" id="PF11951">
    <property type="entry name" value="Fungal_trans_2"/>
    <property type="match status" value="1"/>
</dbReference>
<dbReference type="EMBL" id="JOWA01000086">
    <property type="protein sequence ID" value="KEZ44986.1"/>
    <property type="molecule type" value="Genomic_DNA"/>
</dbReference>
<dbReference type="PANTHER" id="PTHR33112">
    <property type="entry name" value="DOMAIN PROTEIN, PUTATIVE-RELATED"/>
    <property type="match status" value="1"/>
</dbReference>
<comment type="caution">
    <text evidence="4">The sequence shown here is derived from an EMBL/GenBank/DDBJ whole genome shotgun (WGS) entry which is preliminary data.</text>
</comment>
<feature type="compositionally biased region" description="Basic and acidic residues" evidence="2">
    <location>
        <begin position="7"/>
        <end position="30"/>
    </location>
</feature>
<evidence type="ECO:0000313" key="4">
    <source>
        <dbReference type="EMBL" id="KEZ44986.1"/>
    </source>
</evidence>
<sequence length="1061" mass="119311">MFWPVLEKFRRERKPREPLPNEGSDPKEELPQSTMANFIEHLQGRNKKPSTNPIVQGFTCTACHDLITDPVAGDGGDGVIKTKLGHLKSSAKSGCAACTAIRLAFKHFRATDDLVGWQDHWRLHSEMPEDSESAFAARGEDYVPRNNIKHMWIDAGDLDVEIHRSHPIQLYTWIPSPSPPKGIDVDRDNRLQQALTPLPLFGPSYDVPRRSDDPHCLQTARGWMEDCLSTHPDCHGKKGLAKPQLPDRVLDISAQGVRILEGTAIEADYVTLSYCWGNPETQRLKTTKSNLDRHRHEISWNDLCKTHQDAITVSRALGFSYLWIDALCIVQDDPQDWAATASRMADVYENSTLTLCAIWSAHSDGGLFSDRYAGRRDLDDPAQKMATPHRVRAKPPINARLAFKQHFYDQNMKEAQDLGIAPTTDSEPLLTRGWCLQERLLSRRTLSFTREEMYWECKTRRRCECKEADRRQPKSRTVDFSQTSSTSHAVLRNSGTVGGESSDSDAWRDLVTTYTAMSLTYSSDRLPALSGLAHRFYETKGDSWASREGQANFSNFEPDTDFEVLDASCTYGTDICGHCSEGSLTAYGRLVPATLKHKHINRDPDSLLADKSLSTQKWLRAYWIEQDGLWGYIQADTELGVPGHEDFLPSGSPIFLLRLGWESVDFARASCGLVLRYLEGRDRGATPSPGHSTLDELNSHGRKPRTLLPLPPPRITSPATEACEEPGPSPQRPTDDSSERRPRDSDVRGSSPMPALTLWAEDLQLMHHYTLVTCHTLPRGDEVLHIWQSEVVKLAFTHNPLLHQILAFSAFHMAHLNPDKRHQYSVLALQHQTEAARGLRTSLADLAVEHSEASFAAACFLIFGAFARLSLSSAARGDNPRPMLADLINVFTFVRGMNIVLHESKSIMQQGCLVDLFRLPVYTNPVSPLEEMCEDLESLGSRIRHAGIQYDPAVVRIVDGAIFKLVRGTRDAIRTSSTPELRAISLWPIVLSDEFLTLLQERHPLALIVVMYYCIIVHDSEATAWFTRGWGKSVASDIRRLLSPSHMKLCEWVFHHIGYIE</sequence>
<accession>A0A084GCC4</accession>
<dbReference type="InterPro" id="IPR021858">
    <property type="entry name" value="Fun_TF"/>
</dbReference>
<evidence type="ECO:0000256" key="1">
    <source>
        <dbReference type="ARBA" id="ARBA00023242"/>
    </source>
</evidence>
<keyword evidence="5" id="KW-1185">Reference proteome</keyword>
<dbReference type="PANTHER" id="PTHR33112:SF9">
    <property type="entry name" value="HETEROKARYON INCOMPATIBILITY DOMAIN-CONTAINING PROTEIN"/>
    <property type="match status" value="1"/>
</dbReference>
<evidence type="ECO:0000256" key="2">
    <source>
        <dbReference type="SAM" id="MobiDB-lite"/>
    </source>
</evidence>
<dbReference type="Pfam" id="PF06985">
    <property type="entry name" value="HET"/>
    <property type="match status" value="1"/>
</dbReference>
<reference evidence="4 5" key="1">
    <citation type="journal article" date="2014" name="Genome Announc.">
        <title>Draft genome sequence of the pathogenic fungus Scedosporium apiospermum.</title>
        <authorList>
            <person name="Vandeputte P."/>
            <person name="Ghamrawi S."/>
            <person name="Rechenmann M."/>
            <person name="Iltis A."/>
            <person name="Giraud S."/>
            <person name="Fleury M."/>
            <person name="Thornton C."/>
            <person name="Delhaes L."/>
            <person name="Meyer W."/>
            <person name="Papon N."/>
            <person name="Bouchara J.P."/>
        </authorList>
    </citation>
    <scope>NUCLEOTIDE SEQUENCE [LARGE SCALE GENOMIC DNA]</scope>
    <source>
        <strain evidence="4 5">IHEM 14462</strain>
    </source>
</reference>
<dbReference type="VEuPathDB" id="FungiDB:SAPIO_CDS2372"/>
<organism evidence="4 5">
    <name type="scientific">Pseudallescheria apiosperma</name>
    <name type="common">Scedosporium apiospermum</name>
    <dbReference type="NCBI Taxonomy" id="563466"/>
    <lineage>
        <taxon>Eukaryota</taxon>
        <taxon>Fungi</taxon>
        <taxon>Dikarya</taxon>
        <taxon>Ascomycota</taxon>
        <taxon>Pezizomycotina</taxon>
        <taxon>Sordariomycetes</taxon>
        <taxon>Hypocreomycetidae</taxon>
        <taxon>Microascales</taxon>
        <taxon>Microascaceae</taxon>
        <taxon>Scedosporium</taxon>
    </lineage>
</organism>
<evidence type="ECO:0000259" key="3">
    <source>
        <dbReference type="Pfam" id="PF06985"/>
    </source>
</evidence>
<gene>
    <name evidence="4" type="ORF">SAPIO_CDS2372</name>
</gene>
<dbReference type="KEGG" id="sapo:SAPIO_CDS2372"/>
<proteinExistence type="predicted"/>
<keyword evidence="1" id="KW-0539">Nucleus</keyword>
<dbReference type="AlphaFoldDB" id="A0A084GCC4"/>
<protein>
    <recommendedName>
        <fullName evidence="3">Heterokaryon incompatibility domain-containing protein</fullName>
    </recommendedName>
</protein>
<dbReference type="GeneID" id="27721444"/>
<dbReference type="OrthoDB" id="3546279at2759"/>
<feature type="region of interest" description="Disordered" evidence="2">
    <location>
        <begin position="1"/>
        <end position="31"/>
    </location>
</feature>
<dbReference type="Proteomes" id="UP000028545">
    <property type="component" value="Unassembled WGS sequence"/>
</dbReference>
<feature type="compositionally biased region" description="Basic and acidic residues" evidence="2">
    <location>
        <begin position="733"/>
        <end position="747"/>
    </location>
</feature>
<feature type="region of interest" description="Disordered" evidence="2">
    <location>
        <begin position="468"/>
        <end position="503"/>
    </location>
</feature>
<evidence type="ECO:0000313" key="5">
    <source>
        <dbReference type="Proteomes" id="UP000028545"/>
    </source>
</evidence>
<feature type="region of interest" description="Disordered" evidence="2">
    <location>
        <begin position="682"/>
        <end position="753"/>
    </location>
</feature>
<feature type="compositionally biased region" description="Polar residues" evidence="2">
    <location>
        <begin position="478"/>
        <end position="501"/>
    </location>
</feature>